<gene>
    <name evidence="2" type="ORF">NCTC13316_01010</name>
</gene>
<evidence type="ECO:0000256" key="1">
    <source>
        <dbReference type="SAM" id="Phobius"/>
    </source>
</evidence>
<keyword evidence="1" id="KW-1133">Transmembrane helix</keyword>
<proteinExistence type="predicted"/>
<reference evidence="2 3" key="1">
    <citation type="submission" date="2018-06" db="EMBL/GenBank/DDBJ databases">
        <authorList>
            <consortium name="Pathogen Informatics"/>
            <person name="Doyle S."/>
        </authorList>
    </citation>
    <scope>NUCLEOTIDE SEQUENCE [LARGE SCALE GENOMIC DNA]</scope>
    <source>
        <strain evidence="2 3">NCTC13316</strain>
    </source>
</reference>
<dbReference type="AlphaFoldDB" id="A0A378JJJ3"/>
<accession>A0A378JJJ3</accession>
<protein>
    <submittedName>
        <fullName evidence="2">Uncharacterized protein</fullName>
    </submittedName>
</protein>
<evidence type="ECO:0000313" key="3">
    <source>
        <dbReference type="Proteomes" id="UP000254794"/>
    </source>
</evidence>
<evidence type="ECO:0000313" key="2">
    <source>
        <dbReference type="EMBL" id="STX50921.1"/>
    </source>
</evidence>
<keyword evidence="3" id="KW-1185">Reference proteome</keyword>
<organism evidence="2 3">
    <name type="scientific">Legionella busanensis</name>
    <dbReference type="NCBI Taxonomy" id="190655"/>
    <lineage>
        <taxon>Bacteria</taxon>
        <taxon>Pseudomonadati</taxon>
        <taxon>Pseudomonadota</taxon>
        <taxon>Gammaproteobacteria</taxon>
        <taxon>Legionellales</taxon>
        <taxon>Legionellaceae</taxon>
        <taxon>Legionella</taxon>
    </lineage>
</organism>
<dbReference type="RefSeq" id="WP_115330591.1">
    <property type="nucleotide sequence ID" value="NZ_CAAAHP010000001.1"/>
</dbReference>
<dbReference type="Proteomes" id="UP000254794">
    <property type="component" value="Unassembled WGS sequence"/>
</dbReference>
<sequence length="109" mass="13215">MFYYFRSIIINLIKIFLPALLLFLLTPQLIHLSKPLNEVQHFLQAHQITLLVSHLLFCFLLYMLWPKFIQTLIYYKGYDITPLQMKLALSVRWYLLGIILFLEALIWWR</sequence>
<keyword evidence="1" id="KW-0812">Transmembrane</keyword>
<dbReference type="EMBL" id="UGOD01000001">
    <property type="protein sequence ID" value="STX50921.1"/>
    <property type="molecule type" value="Genomic_DNA"/>
</dbReference>
<keyword evidence="1" id="KW-0472">Membrane</keyword>
<feature type="transmembrane region" description="Helical" evidence="1">
    <location>
        <begin position="87"/>
        <end position="108"/>
    </location>
</feature>
<name>A0A378JJJ3_9GAMM</name>
<feature type="transmembrane region" description="Helical" evidence="1">
    <location>
        <begin position="48"/>
        <end position="66"/>
    </location>
</feature>